<feature type="region of interest" description="Disordered" evidence="8">
    <location>
        <begin position="1"/>
        <end position="35"/>
    </location>
</feature>
<feature type="region of interest" description="Disordered" evidence="8">
    <location>
        <begin position="530"/>
        <end position="578"/>
    </location>
</feature>
<feature type="region of interest" description="Disordered" evidence="8">
    <location>
        <begin position="598"/>
        <end position="622"/>
    </location>
</feature>
<evidence type="ECO:0000313" key="10">
    <source>
        <dbReference type="EMBL" id="KAK2953302.1"/>
    </source>
</evidence>
<dbReference type="InterPro" id="IPR016024">
    <property type="entry name" value="ARM-type_fold"/>
</dbReference>
<feature type="compositionally biased region" description="Basic and acidic residues" evidence="8">
    <location>
        <begin position="19"/>
        <end position="28"/>
    </location>
</feature>
<dbReference type="PROSITE" id="PS52027">
    <property type="entry name" value="ZF_C2HC_C3H"/>
    <property type="match status" value="1"/>
</dbReference>
<feature type="compositionally biased region" description="Basic and acidic residues" evidence="8">
    <location>
        <begin position="699"/>
        <end position="741"/>
    </location>
</feature>
<feature type="compositionally biased region" description="Acidic residues" evidence="8">
    <location>
        <begin position="1197"/>
        <end position="1210"/>
    </location>
</feature>
<feature type="compositionally biased region" description="Basic residues" evidence="8">
    <location>
        <begin position="816"/>
        <end position="826"/>
    </location>
</feature>
<feature type="compositionally biased region" description="Basic and acidic residues" evidence="8">
    <location>
        <begin position="641"/>
        <end position="664"/>
    </location>
</feature>
<protein>
    <recommendedName>
        <fullName evidence="9">C2HC/C3H-type domain-containing protein</fullName>
    </recommendedName>
</protein>
<proteinExistence type="inferred from homology"/>
<evidence type="ECO:0000256" key="5">
    <source>
        <dbReference type="ARBA" id="ARBA00022833"/>
    </source>
</evidence>
<dbReference type="EMBL" id="JARBJD010000093">
    <property type="protein sequence ID" value="KAK2953302.1"/>
    <property type="molecule type" value="Genomic_DNA"/>
</dbReference>
<feature type="region of interest" description="Disordered" evidence="8">
    <location>
        <begin position="699"/>
        <end position="755"/>
    </location>
</feature>
<keyword evidence="6" id="KW-0653">Protein transport</keyword>
<evidence type="ECO:0000259" key="9">
    <source>
        <dbReference type="PROSITE" id="PS52027"/>
    </source>
</evidence>
<evidence type="ECO:0000256" key="7">
    <source>
        <dbReference type="PROSITE-ProRule" id="PRU01371"/>
    </source>
</evidence>
<evidence type="ECO:0000256" key="1">
    <source>
        <dbReference type="ARBA" id="ARBA00010394"/>
    </source>
</evidence>
<dbReference type="Pfam" id="PF13913">
    <property type="entry name" value="zf-C2HC_2"/>
    <property type="match status" value="1"/>
</dbReference>
<feature type="compositionally biased region" description="Polar residues" evidence="8">
    <location>
        <begin position="561"/>
        <end position="572"/>
    </location>
</feature>
<evidence type="ECO:0000256" key="6">
    <source>
        <dbReference type="ARBA" id="ARBA00022927"/>
    </source>
</evidence>
<keyword evidence="2" id="KW-0813">Transport</keyword>
<feature type="region of interest" description="Disordered" evidence="8">
    <location>
        <begin position="639"/>
        <end position="669"/>
    </location>
</feature>
<keyword evidence="3" id="KW-0479">Metal-binding</keyword>
<gene>
    <name evidence="10" type="ORF">BLNAU_11765</name>
</gene>
<dbReference type="PANTHER" id="PTHR23316">
    <property type="entry name" value="IMPORTIN ALPHA"/>
    <property type="match status" value="1"/>
</dbReference>
<feature type="region of interest" description="Disordered" evidence="8">
    <location>
        <begin position="949"/>
        <end position="1210"/>
    </location>
</feature>
<name>A0ABQ9XLJ7_9EUKA</name>
<feature type="region of interest" description="Disordered" evidence="8">
    <location>
        <begin position="767"/>
        <end position="914"/>
    </location>
</feature>
<evidence type="ECO:0000256" key="8">
    <source>
        <dbReference type="SAM" id="MobiDB-lite"/>
    </source>
</evidence>
<organism evidence="10 11">
    <name type="scientific">Blattamonas nauphoetae</name>
    <dbReference type="NCBI Taxonomy" id="2049346"/>
    <lineage>
        <taxon>Eukaryota</taxon>
        <taxon>Metamonada</taxon>
        <taxon>Preaxostyla</taxon>
        <taxon>Oxymonadida</taxon>
        <taxon>Blattamonas</taxon>
    </lineage>
</organism>
<comment type="similarity">
    <text evidence="1">Belongs to the importin alpha family.</text>
</comment>
<evidence type="ECO:0000256" key="3">
    <source>
        <dbReference type="ARBA" id="ARBA00022723"/>
    </source>
</evidence>
<dbReference type="Gene3D" id="3.30.160.60">
    <property type="entry name" value="Classic Zinc Finger"/>
    <property type="match status" value="1"/>
</dbReference>
<keyword evidence="4 7" id="KW-0863">Zinc-finger</keyword>
<feature type="compositionally biased region" description="Polar residues" evidence="8">
    <location>
        <begin position="888"/>
        <end position="914"/>
    </location>
</feature>
<evidence type="ECO:0000313" key="11">
    <source>
        <dbReference type="Proteomes" id="UP001281761"/>
    </source>
</evidence>
<sequence>MFPREDSSYSSRNSPDFAEPDRDYDQSEQRTQSVTLRRQKRYDITKFDEYRQTRENAQDFAQNLEKIGEATLSLTHPDPHQAALALSFLVDATEIQSGTITMKLLESNLINLLYPFLSDFSNNTLQLNSLKILYNIASRMTASEAEQVSFSLGAQLFPTLLTSQNTEIVDEVLNLISELCHRSDVLPSHFLSQGFVDHILRILASPSLHPSTIMALTHAIRGLSIGEDRPRLREQWERIQRNEPAFVENEVFSELIKLNQAISPLILLLNDASPRLQAKILRCLSSLMRRNAPAIIVIATPSNIHFFLTLYQSETTPDVQTNVLRAFASISILSEAHTQLLLDADILSIISSHISSEMDPEQSTHIIILCNNITVGSTSQQELLAQSGIVQFYLTQTPTLDRYSQKELSLLLLSIVLDSPIVYSALDMHALVASLLILLKGRADTQEFALEALLELVQQGLSEISDIPMTEGNQPENPIEEKIRDLDGIEVIEHLTQSTTDALLLADGIKWGGFRPKIISFGSMLSELLDSSSNTESDPYERAYSPMYPPQKVNKPRYPAISTQPQQRSPPRSRNDISPELDAEESFIDYIAESQLPHTPTFHSTGSYNHSDSYEPNSLQMSNRTPVRTSVFLEESSFRFSHPEPTERHYTTRETYSDDEHANHLDSPVELQPCPYCGRSFAVDRLPKHKEICKRAQEAEKNRLSRLDEKRKNQEKEEEYRRKSEIHQQKLREEQSQEQKRKISPKSAKIRQQNDSGVPFLSLCRTSVGSGLSDKKESSYRYSQTRYSTDEESDERENNSGSLALSPHKPQNPLHIHSKSRHRPRRMVAGSTASNRLSQNKQVHQQTSDDDHDALVSIESETEPPKEKKAPTATQSRPEIPKLRLPISPQSNQSDFNSEQSVHTARTSLSLSASPTPFRRCPACNHQLCCPSPKFCCECGADLRSVDLGERGGREEGRSERMVEDEDEEEQRKKDESEKQDREREQKEEKEKQRKEDEERLKKEEEDRIAREQADEDRKQKEEARIAEEKAEEERRAKEQEEKQKEEEERIAKEKEDEERKQKEEEERITKEKAEEEERLQKEEDERMRIEDEERRRREEEEKQKKEEEERRQKEEEERLTKEKAEEERKQKEEEERVAPEKTEEDEKQKAEAQLAKDTAEKEEQLKEEEEKDEKKGEDGSIPNTDAEAFPSRTPTETDDAVLIDEAETT</sequence>
<evidence type="ECO:0000256" key="2">
    <source>
        <dbReference type="ARBA" id="ARBA00022448"/>
    </source>
</evidence>
<feature type="compositionally biased region" description="Polar residues" evidence="8">
    <location>
        <begin position="831"/>
        <end position="846"/>
    </location>
</feature>
<feature type="compositionally biased region" description="Basic and acidic residues" evidence="8">
    <location>
        <begin position="970"/>
        <end position="1151"/>
    </location>
</feature>
<dbReference type="InterPro" id="IPR049899">
    <property type="entry name" value="Znf_C2HC_C3H"/>
</dbReference>
<feature type="compositionally biased region" description="Basic and acidic residues" evidence="8">
    <location>
        <begin position="949"/>
        <end position="962"/>
    </location>
</feature>
<reference evidence="10 11" key="1">
    <citation type="journal article" date="2022" name="bioRxiv">
        <title>Genomics of Preaxostyla Flagellates Illuminates Evolutionary Transitions and the Path Towards Mitochondrial Loss.</title>
        <authorList>
            <person name="Novak L.V.F."/>
            <person name="Treitli S.C."/>
            <person name="Pyrih J."/>
            <person name="Halakuc P."/>
            <person name="Pipaliya S.V."/>
            <person name="Vacek V."/>
            <person name="Brzon O."/>
            <person name="Soukal P."/>
            <person name="Eme L."/>
            <person name="Dacks J.B."/>
            <person name="Karnkowska A."/>
            <person name="Elias M."/>
            <person name="Hampl V."/>
        </authorList>
    </citation>
    <scope>NUCLEOTIDE SEQUENCE [LARGE SCALE GENOMIC DNA]</scope>
    <source>
        <strain evidence="10">NAU3</strain>
        <tissue evidence="10">Gut</tissue>
    </source>
</reference>
<dbReference type="Proteomes" id="UP001281761">
    <property type="component" value="Unassembled WGS sequence"/>
</dbReference>
<comment type="caution">
    <text evidence="10">The sequence shown here is derived from an EMBL/GenBank/DDBJ whole genome shotgun (WGS) entry which is preliminary data.</text>
</comment>
<dbReference type="SUPFAM" id="SSF48371">
    <property type="entry name" value="ARM repeat"/>
    <property type="match status" value="1"/>
</dbReference>
<evidence type="ECO:0000256" key="4">
    <source>
        <dbReference type="ARBA" id="ARBA00022771"/>
    </source>
</evidence>
<feature type="domain" description="C2HC/C3H-type" evidence="9">
    <location>
        <begin position="670"/>
        <end position="699"/>
    </location>
</feature>
<keyword evidence="11" id="KW-1185">Reference proteome</keyword>
<accession>A0ABQ9XLJ7</accession>
<dbReference type="InterPro" id="IPR011989">
    <property type="entry name" value="ARM-like"/>
</dbReference>
<dbReference type="Gene3D" id="1.25.10.10">
    <property type="entry name" value="Leucine-rich Repeat Variant"/>
    <property type="match status" value="1"/>
</dbReference>
<keyword evidence="5" id="KW-0862">Zinc</keyword>